<dbReference type="EMBL" id="CQEH01000004">
    <property type="protein sequence ID" value="CNK75235.1"/>
    <property type="molecule type" value="Genomic_DNA"/>
</dbReference>
<dbReference type="SUPFAM" id="SSF53807">
    <property type="entry name" value="Helical backbone' metal receptor"/>
    <property type="match status" value="1"/>
</dbReference>
<dbReference type="Proteomes" id="UP000038647">
    <property type="component" value="Unassembled WGS sequence"/>
</dbReference>
<dbReference type="EMBL" id="CQEJ01000003">
    <property type="protein sequence ID" value="CNK65928.1"/>
    <property type="molecule type" value="Genomic_DNA"/>
</dbReference>
<evidence type="ECO:0000313" key="5">
    <source>
        <dbReference type="Proteomes" id="UP000041595"/>
    </source>
</evidence>
<dbReference type="eggNOG" id="COG4558">
    <property type="taxonomic scope" value="Bacteria"/>
</dbReference>
<gene>
    <name evidence="2" type="primary">hmuT2</name>
    <name evidence="2" type="ORF">ERS137965_00709</name>
    <name evidence="3" type="ORF">ERS137966_01145</name>
</gene>
<reference evidence="2 5" key="2">
    <citation type="submission" date="2015-03" db="EMBL/GenBank/DDBJ databases">
        <authorList>
            <person name="Murphy D."/>
        </authorList>
    </citation>
    <scope>NUCLEOTIDE SEQUENCE [LARGE SCALE GENOMIC DNA]</scope>
    <source>
        <strain evidence="2 5">IP06005</strain>
    </source>
</reference>
<dbReference type="RefSeq" id="WP_042839402.1">
    <property type="nucleotide sequence ID" value="NZ_CABHQG010000124.1"/>
</dbReference>
<evidence type="ECO:0000313" key="3">
    <source>
        <dbReference type="EMBL" id="CNK75235.1"/>
    </source>
</evidence>
<dbReference type="InterPro" id="IPR002491">
    <property type="entry name" value="ABC_transptr_periplasmic_BD"/>
</dbReference>
<evidence type="ECO:0000313" key="2">
    <source>
        <dbReference type="EMBL" id="CNK65928.1"/>
    </source>
</evidence>
<dbReference type="Gene3D" id="3.40.50.1980">
    <property type="entry name" value="Nitrogenase molybdenum iron protein domain"/>
    <property type="match status" value="2"/>
</dbReference>
<name>A0A0T9T7C8_YERAL</name>
<dbReference type="CDD" id="cd01149">
    <property type="entry name" value="HutB"/>
    <property type="match status" value="1"/>
</dbReference>
<accession>A0A0T9T7C8</accession>
<dbReference type="STRING" id="1453495.AT01_270"/>
<dbReference type="PROSITE" id="PS50983">
    <property type="entry name" value="FE_B12_PBP"/>
    <property type="match status" value="1"/>
</dbReference>
<dbReference type="AlphaFoldDB" id="A0A0T9T7C8"/>
<dbReference type="PANTHER" id="PTHR30535">
    <property type="entry name" value="VITAMIN B12-BINDING PROTEIN"/>
    <property type="match status" value="1"/>
</dbReference>
<keyword evidence="4" id="KW-1185">Reference proteome</keyword>
<feature type="domain" description="Fe/B12 periplasmic-binding" evidence="1">
    <location>
        <begin position="21"/>
        <end position="272"/>
    </location>
</feature>
<proteinExistence type="predicted"/>
<dbReference type="Proteomes" id="UP000041595">
    <property type="component" value="Unassembled WGS sequence"/>
</dbReference>
<sequence length="272" mass="29140">MNKWLMLIVFIIPINSMASQRIITLGSDISEITYALGVGDNIVARDSASQHPVELKTLPDVGYLRHLNAEGILALQPTLVLCRAQASSSIALKQLTDYGVNVIFIPADTSPQTVINKIHLIATAVNKPDKGQQLINDYQQQLASIVSTPLPVKALFIISHAGLPPLAAGKGTAADTLFRLSGLDNSMQTFSGYRPLSQEGIIASAPDLLIVTSHSIKSVGGVDNIWRLPGVVLTPAGKKQRLLVLDDQALLGFGLQTPQVLKQLRIAGESSR</sequence>
<dbReference type="OrthoDB" id="9797736at2"/>
<organism evidence="2 5">
    <name type="scientific">Yersinia aldovae</name>
    <dbReference type="NCBI Taxonomy" id="29483"/>
    <lineage>
        <taxon>Bacteria</taxon>
        <taxon>Pseudomonadati</taxon>
        <taxon>Pseudomonadota</taxon>
        <taxon>Gammaproteobacteria</taxon>
        <taxon>Enterobacterales</taxon>
        <taxon>Yersiniaceae</taxon>
        <taxon>Yersinia</taxon>
    </lineage>
</organism>
<dbReference type="InterPro" id="IPR050902">
    <property type="entry name" value="ABC_Transporter_SBP"/>
</dbReference>
<evidence type="ECO:0000313" key="4">
    <source>
        <dbReference type="Proteomes" id="UP000038647"/>
    </source>
</evidence>
<dbReference type="Pfam" id="PF01497">
    <property type="entry name" value="Peripla_BP_2"/>
    <property type="match status" value="1"/>
</dbReference>
<dbReference type="PANTHER" id="PTHR30535:SF4">
    <property type="entry name" value="HEMIN-BINDING PERIPLASMIC PROTEIN HMUT"/>
    <property type="match status" value="1"/>
</dbReference>
<reference evidence="3 4" key="1">
    <citation type="submission" date="2015-03" db="EMBL/GenBank/DDBJ databases">
        <authorList>
            <consortium name="Pathogen Informatics"/>
            <person name="Murphy D."/>
        </authorList>
    </citation>
    <scope>NUCLEOTIDE SEQUENCE [LARGE SCALE GENOMIC DNA]</scope>
    <source>
        <strain evidence="3 4">IP08791</strain>
    </source>
</reference>
<protein>
    <submittedName>
        <fullName evidence="2">Hemin-binding periplasmic protein</fullName>
    </submittedName>
</protein>
<evidence type="ECO:0000259" key="1">
    <source>
        <dbReference type="PROSITE" id="PS50983"/>
    </source>
</evidence>